<dbReference type="PANTHER" id="PTHR37482">
    <property type="entry name" value="OUTER MEMBRANE PROTEIN ASSEMBLY FACTOR BAME"/>
    <property type="match status" value="1"/>
</dbReference>
<keyword evidence="4" id="KW-0564">Palmitate</keyword>
<reference evidence="7" key="1">
    <citation type="submission" date="2020-08" db="EMBL/GenBank/DDBJ databases">
        <title>Novel species isolated from subtropical streams in China.</title>
        <authorList>
            <person name="Lu H."/>
        </authorList>
    </citation>
    <scope>NUCLEOTIDE SEQUENCE</scope>
    <source>
        <strain evidence="7">CY7W</strain>
    </source>
</reference>
<organism evidence="7 8">
    <name type="scientific">Undibacterium rugosum</name>
    <dbReference type="NCBI Taxonomy" id="2762291"/>
    <lineage>
        <taxon>Bacteria</taxon>
        <taxon>Pseudomonadati</taxon>
        <taxon>Pseudomonadota</taxon>
        <taxon>Betaproteobacteria</taxon>
        <taxon>Burkholderiales</taxon>
        <taxon>Oxalobacteraceae</taxon>
        <taxon>Undibacterium</taxon>
    </lineage>
</organism>
<keyword evidence="4" id="KW-0449">Lipoprotein</keyword>
<dbReference type="InterPro" id="IPR026592">
    <property type="entry name" value="BamE"/>
</dbReference>
<feature type="signal peptide" evidence="5">
    <location>
        <begin position="1"/>
        <end position="29"/>
    </location>
</feature>
<evidence type="ECO:0000256" key="3">
    <source>
        <dbReference type="ARBA" id="ARBA00023237"/>
    </source>
</evidence>
<dbReference type="EMBL" id="JACOGG010000006">
    <property type="protein sequence ID" value="MBC3935141.1"/>
    <property type="molecule type" value="Genomic_DNA"/>
</dbReference>
<keyword evidence="1 4" id="KW-0732">Signal</keyword>
<dbReference type="GO" id="GO:1990063">
    <property type="term" value="C:Bam protein complex"/>
    <property type="evidence" value="ECO:0007669"/>
    <property type="project" value="TreeGrafter"/>
</dbReference>
<dbReference type="GO" id="GO:0043165">
    <property type="term" value="P:Gram-negative-bacterium-type cell outer membrane assembly"/>
    <property type="evidence" value="ECO:0007669"/>
    <property type="project" value="UniProtKB-UniRule"/>
</dbReference>
<dbReference type="PANTHER" id="PTHR37482:SF1">
    <property type="entry name" value="OUTER MEMBRANE PROTEIN ASSEMBLY FACTOR BAME"/>
    <property type="match status" value="1"/>
</dbReference>
<evidence type="ECO:0000313" key="7">
    <source>
        <dbReference type="EMBL" id="MBC3935141.1"/>
    </source>
</evidence>
<comment type="similarity">
    <text evidence="4">Belongs to the BamE family.</text>
</comment>
<dbReference type="InterPro" id="IPR007450">
    <property type="entry name" value="BamE_dom"/>
</dbReference>
<keyword evidence="3 4" id="KW-0998">Cell outer membrane</keyword>
<dbReference type="Pfam" id="PF04355">
    <property type="entry name" value="BamE"/>
    <property type="match status" value="1"/>
</dbReference>
<dbReference type="Proteomes" id="UP000612361">
    <property type="component" value="Unassembled WGS sequence"/>
</dbReference>
<evidence type="ECO:0000256" key="2">
    <source>
        <dbReference type="ARBA" id="ARBA00023136"/>
    </source>
</evidence>
<feature type="domain" description="Outer membrane protein assembly factor BamE" evidence="6">
    <location>
        <begin position="77"/>
        <end position="146"/>
    </location>
</feature>
<evidence type="ECO:0000256" key="1">
    <source>
        <dbReference type="ARBA" id="ARBA00022729"/>
    </source>
</evidence>
<keyword evidence="2 4" id="KW-0472">Membrane</keyword>
<dbReference type="GO" id="GO:0051205">
    <property type="term" value="P:protein insertion into membrane"/>
    <property type="evidence" value="ECO:0007669"/>
    <property type="project" value="UniProtKB-UniRule"/>
</dbReference>
<comment type="caution">
    <text evidence="7">The sequence shown here is derived from an EMBL/GenBank/DDBJ whole genome shotgun (WGS) entry which is preliminary data.</text>
</comment>
<dbReference type="HAMAP" id="MF_00925">
    <property type="entry name" value="OM_assembly_BamE"/>
    <property type="match status" value="1"/>
</dbReference>
<protein>
    <recommendedName>
        <fullName evidence="4">Outer membrane protein assembly factor BamE</fullName>
    </recommendedName>
</protein>
<comment type="subcellular location">
    <subcellularLocation>
        <location evidence="4">Cell outer membrane</location>
        <topology evidence="4">Lipid-anchor</topology>
    </subcellularLocation>
</comment>
<feature type="chain" id="PRO_5037388708" description="Outer membrane protein assembly factor BamE" evidence="5">
    <location>
        <begin position="30"/>
        <end position="186"/>
    </location>
</feature>
<dbReference type="AlphaFoldDB" id="A0A923I446"/>
<evidence type="ECO:0000259" key="6">
    <source>
        <dbReference type="Pfam" id="PF04355"/>
    </source>
</evidence>
<dbReference type="Gene3D" id="3.30.1450.10">
    <property type="match status" value="1"/>
</dbReference>
<evidence type="ECO:0000313" key="8">
    <source>
        <dbReference type="Proteomes" id="UP000612361"/>
    </source>
</evidence>
<evidence type="ECO:0000256" key="5">
    <source>
        <dbReference type="SAM" id="SignalP"/>
    </source>
</evidence>
<dbReference type="InterPro" id="IPR037873">
    <property type="entry name" value="BamE-like"/>
</dbReference>
<dbReference type="GO" id="GO:0030674">
    <property type="term" value="F:protein-macromolecule adaptor activity"/>
    <property type="evidence" value="ECO:0007669"/>
    <property type="project" value="TreeGrafter"/>
</dbReference>
<evidence type="ECO:0000256" key="4">
    <source>
        <dbReference type="HAMAP-Rule" id="MF_00925"/>
    </source>
</evidence>
<name>A0A923I446_9BURK</name>
<sequence length="186" mass="20549">MRMLFSESIPVNAGRFAAILLLTALSACASKTPLLADDANKADPAATTTSGTQVYAPTGAKKFLGYISPYRVTVQQGNFVSQEMMSQIKEGMNREQVRTVLGTALLTDMFHEDRWDYPFNLTKPNGERVVSRVTIHFKNNLVSKFEGGNLPNEKEYLARITESALTGNRVESVTDLDGTPKKKDKK</sequence>
<comment type="subunit">
    <text evidence="4">Part of the Bam complex.</text>
</comment>
<proteinExistence type="inferred from homology"/>
<keyword evidence="8" id="KW-1185">Reference proteome</keyword>
<accession>A0A923I446</accession>
<comment type="function">
    <text evidence="4">Part of the outer membrane protein assembly complex, which is involved in assembly and insertion of beta-barrel proteins into the outer membrane.</text>
</comment>
<gene>
    <name evidence="4" type="primary">bamE</name>
    <name evidence="7" type="ORF">H8K47_07210</name>
</gene>
<dbReference type="PROSITE" id="PS51257">
    <property type="entry name" value="PROKAR_LIPOPROTEIN"/>
    <property type="match status" value="1"/>
</dbReference>
<dbReference type="RefSeq" id="WP_186880735.1">
    <property type="nucleotide sequence ID" value="NZ_JAGSPL010000003.1"/>
</dbReference>